<comment type="caution">
    <text evidence="1">The sequence shown here is derived from an EMBL/GenBank/DDBJ whole genome shotgun (WGS) entry which is preliminary data.</text>
</comment>
<proteinExistence type="predicted"/>
<protein>
    <submittedName>
        <fullName evidence="1">Uncharacterized protein</fullName>
    </submittedName>
</protein>
<dbReference type="EMBL" id="JBHTKN010000002">
    <property type="protein sequence ID" value="MFD1041602.1"/>
    <property type="molecule type" value="Genomic_DNA"/>
</dbReference>
<accession>A0ABW3LVG9</accession>
<reference evidence="2" key="1">
    <citation type="journal article" date="2019" name="Int. J. Syst. Evol. Microbiol.">
        <title>The Global Catalogue of Microorganisms (GCM) 10K type strain sequencing project: providing services to taxonomists for standard genome sequencing and annotation.</title>
        <authorList>
            <consortium name="The Broad Institute Genomics Platform"/>
            <consortium name="The Broad Institute Genome Sequencing Center for Infectious Disease"/>
            <person name="Wu L."/>
            <person name="Ma J."/>
        </authorList>
    </citation>
    <scope>NUCLEOTIDE SEQUENCE [LARGE SCALE GENOMIC DNA]</scope>
    <source>
        <strain evidence="2">CCUG 55854</strain>
    </source>
</reference>
<name>A0ABW3LVG9_9GAMM</name>
<evidence type="ECO:0000313" key="2">
    <source>
        <dbReference type="Proteomes" id="UP001597033"/>
    </source>
</evidence>
<sequence>MASIIALRGATSGVAMRFGVHGGIGMPGLLVCDGMKPPGMAFTIGAMTCTLAEVAVPKGYGPSGTWMCHGPS</sequence>
<evidence type="ECO:0000313" key="1">
    <source>
        <dbReference type="EMBL" id="MFD1041602.1"/>
    </source>
</evidence>
<keyword evidence="2" id="KW-1185">Reference proteome</keyword>
<organism evidence="1 2">
    <name type="scientific">Pseudoxanthomonas kaohsiungensis</name>
    <dbReference type="NCBI Taxonomy" id="283923"/>
    <lineage>
        <taxon>Bacteria</taxon>
        <taxon>Pseudomonadati</taxon>
        <taxon>Pseudomonadota</taxon>
        <taxon>Gammaproteobacteria</taxon>
        <taxon>Lysobacterales</taxon>
        <taxon>Lysobacteraceae</taxon>
        <taxon>Pseudoxanthomonas</taxon>
    </lineage>
</organism>
<dbReference type="Proteomes" id="UP001597033">
    <property type="component" value="Unassembled WGS sequence"/>
</dbReference>
<dbReference type="RefSeq" id="WP_162377695.1">
    <property type="nucleotide sequence ID" value="NZ_JBHTKN010000002.1"/>
</dbReference>
<gene>
    <name evidence="1" type="ORF">ACFQ2N_04470</name>
</gene>